<proteinExistence type="predicted"/>
<geneLocation type="plastid" evidence="1"/>
<name>A0A1C9C7K0_RHOPU</name>
<protein>
    <submittedName>
        <fullName evidence="1">Uncharacterized protein</fullName>
    </submittedName>
</protein>
<organism evidence="1">
    <name type="scientific">Rhodymenia pseudopalmata</name>
    <name type="common">Red alga</name>
    <dbReference type="NCBI Taxonomy" id="31502"/>
    <lineage>
        <taxon>Eukaryota</taxon>
        <taxon>Rhodophyta</taxon>
        <taxon>Florideophyceae</taxon>
        <taxon>Rhodymeniophycidae</taxon>
        <taxon>Rhodymeniales</taxon>
        <taxon>Rhodymeniaceae</taxon>
        <taxon>Rhodymenia</taxon>
    </lineage>
</organism>
<dbReference type="GeneID" id="29069615"/>
<dbReference type="RefSeq" id="YP_009293669.1">
    <property type="nucleotide sequence ID" value="NC_031144.1"/>
</dbReference>
<dbReference type="AlphaFoldDB" id="A0A1C9C7K0"/>
<sequence length="104" mass="12509">MLLLYLHVCFISMYLLLMDKYYCVIRIASDQLINLYLWKYNRSLRCIGNLYPVCFSGHSADSLHQLIQVHYIHRHLSLIHVFYIAQELYKAELSLFFNQIYIQS</sequence>
<evidence type="ECO:0000313" key="1">
    <source>
        <dbReference type="EMBL" id="AOM64351.1"/>
    </source>
</evidence>
<reference evidence="1" key="1">
    <citation type="journal article" date="2016" name="BMC Biol.">
        <title>Parallel evolution of highly conserved plastid genome architecture in red seaweeds and seed plants.</title>
        <authorList>
            <person name="Lee J."/>
            <person name="Cho C.H."/>
            <person name="Park S.I."/>
            <person name="Choi J.W."/>
            <person name="Song H.S."/>
            <person name="West J.A."/>
            <person name="Bhattacharya D."/>
            <person name="Yoon H.S."/>
        </authorList>
    </citation>
    <scope>NUCLEOTIDE SEQUENCE</scope>
</reference>
<keyword evidence="1" id="KW-0934">Plastid</keyword>
<gene>
    <name evidence="1" type="primary">orf83</name>
    <name evidence="1" type="ORF">Rhodyp_073</name>
</gene>
<accession>A0A1C9C7K0</accession>
<dbReference type="EMBL" id="KX284709">
    <property type="protein sequence ID" value="AOM64351.1"/>
    <property type="molecule type" value="Genomic_DNA"/>
</dbReference>